<dbReference type="InterPro" id="IPR033659">
    <property type="entry name" value="Ferrochelatase_N"/>
</dbReference>
<evidence type="ECO:0000256" key="2">
    <source>
        <dbReference type="ARBA" id="ARBA00023004"/>
    </source>
</evidence>
<keyword evidence="2 7" id="KW-0408">Iron</keyword>
<evidence type="ECO:0000256" key="7">
    <source>
        <dbReference type="HAMAP-Rule" id="MF_00323"/>
    </source>
</evidence>
<dbReference type="InterPro" id="IPR019772">
    <property type="entry name" value="Ferrochelatase_AS"/>
</dbReference>
<dbReference type="RefSeq" id="WP_183212166.1">
    <property type="nucleotide sequence ID" value="NZ_JACHOR010000001.1"/>
</dbReference>
<gene>
    <name evidence="7" type="primary">hemH</name>
    <name evidence="9" type="ORF">GGR13_000838</name>
</gene>
<evidence type="ECO:0000256" key="4">
    <source>
        <dbReference type="ARBA" id="ARBA00023239"/>
    </source>
</evidence>
<comment type="function">
    <text evidence="7 8">Catalyzes the ferrous insertion into protoporphyrin IX.</text>
</comment>
<comment type="subcellular location">
    <subcellularLocation>
        <location evidence="7 8">Cytoplasm</location>
    </subcellularLocation>
</comment>
<dbReference type="EC" id="4.98.1.1" evidence="7 8"/>
<dbReference type="GO" id="GO:0005737">
    <property type="term" value="C:cytoplasm"/>
    <property type="evidence" value="ECO:0007669"/>
    <property type="project" value="UniProtKB-SubCell"/>
</dbReference>
<evidence type="ECO:0000256" key="1">
    <source>
        <dbReference type="ARBA" id="ARBA00007718"/>
    </source>
</evidence>
<dbReference type="GO" id="GO:0006783">
    <property type="term" value="P:heme biosynthetic process"/>
    <property type="evidence" value="ECO:0007669"/>
    <property type="project" value="UniProtKB-UniRule"/>
</dbReference>
<keyword evidence="5 7" id="KW-0627">Porphyrin biosynthesis</keyword>
<comment type="catalytic activity">
    <reaction evidence="6">
        <text>Fe-coproporphyrin III + 2 H(+) = coproporphyrin III + Fe(2+)</text>
        <dbReference type="Rhea" id="RHEA:49572"/>
        <dbReference type="ChEBI" id="CHEBI:15378"/>
        <dbReference type="ChEBI" id="CHEBI:29033"/>
        <dbReference type="ChEBI" id="CHEBI:68438"/>
        <dbReference type="ChEBI" id="CHEBI:131725"/>
        <dbReference type="EC" id="4.99.1.9"/>
    </reaction>
    <physiologicalReaction direction="right-to-left" evidence="6">
        <dbReference type="Rhea" id="RHEA:49574"/>
    </physiologicalReaction>
</comment>
<evidence type="ECO:0000313" key="9">
    <source>
        <dbReference type="EMBL" id="MBB5745266.1"/>
    </source>
</evidence>
<feature type="binding site" evidence="7">
    <location>
        <position position="205"/>
    </location>
    <ligand>
        <name>Fe(2+)</name>
        <dbReference type="ChEBI" id="CHEBI:29033"/>
    </ligand>
</feature>
<dbReference type="InterPro" id="IPR033644">
    <property type="entry name" value="Ferrochelatase_C"/>
</dbReference>
<keyword evidence="7" id="KW-0479">Metal-binding</keyword>
<dbReference type="Proteomes" id="UP000545037">
    <property type="component" value="Unassembled WGS sequence"/>
</dbReference>
<dbReference type="HAMAP" id="MF_00323">
    <property type="entry name" value="Ferrochelatase"/>
    <property type="match status" value="1"/>
</dbReference>
<organism evidence="9 10">
    <name type="scientific">Brevundimonas variabilis</name>
    <dbReference type="NCBI Taxonomy" id="74312"/>
    <lineage>
        <taxon>Bacteria</taxon>
        <taxon>Pseudomonadati</taxon>
        <taxon>Pseudomonadota</taxon>
        <taxon>Alphaproteobacteria</taxon>
        <taxon>Caulobacterales</taxon>
        <taxon>Caulobacteraceae</taxon>
        <taxon>Brevundimonas</taxon>
    </lineage>
</organism>
<name>A0A7W9CGV4_9CAUL</name>
<evidence type="ECO:0000313" key="10">
    <source>
        <dbReference type="Proteomes" id="UP000545037"/>
    </source>
</evidence>
<dbReference type="SUPFAM" id="SSF53800">
    <property type="entry name" value="Chelatase"/>
    <property type="match status" value="1"/>
</dbReference>
<dbReference type="InterPro" id="IPR001015">
    <property type="entry name" value="Ferrochelatase"/>
</dbReference>
<comment type="caution">
    <text evidence="9">The sequence shown here is derived from an EMBL/GenBank/DDBJ whole genome shotgun (WGS) entry which is preliminary data.</text>
</comment>
<keyword evidence="4 7" id="KW-0456">Lyase</keyword>
<keyword evidence="10" id="KW-1185">Reference proteome</keyword>
<protein>
    <recommendedName>
        <fullName evidence="7 8">Ferrochelatase</fullName>
        <ecNumber evidence="7 8">4.98.1.1</ecNumber>
    </recommendedName>
    <alternativeName>
        <fullName evidence="7">Heme synthase</fullName>
    </alternativeName>
    <alternativeName>
        <fullName evidence="7">Protoheme ferro-lyase</fullName>
    </alternativeName>
</protein>
<dbReference type="AlphaFoldDB" id="A0A7W9CGV4"/>
<keyword evidence="7 8" id="KW-0963">Cytoplasm</keyword>
<keyword evidence="3 7" id="KW-0350">Heme biosynthesis</keyword>
<dbReference type="Gene3D" id="3.40.50.1400">
    <property type="match status" value="2"/>
</dbReference>
<evidence type="ECO:0000256" key="8">
    <source>
        <dbReference type="RuleBase" id="RU000607"/>
    </source>
</evidence>
<dbReference type="UniPathway" id="UPA00252">
    <property type="reaction ID" value="UER00325"/>
</dbReference>
<dbReference type="CDD" id="cd00419">
    <property type="entry name" value="Ferrochelatase_C"/>
    <property type="match status" value="1"/>
</dbReference>
<feature type="binding site" evidence="7">
    <location>
        <position position="284"/>
    </location>
    <ligand>
        <name>Fe(2+)</name>
        <dbReference type="ChEBI" id="CHEBI:29033"/>
    </ligand>
</feature>
<reference evidence="9 10" key="1">
    <citation type="submission" date="2020-08" db="EMBL/GenBank/DDBJ databases">
        <title>Genomic Encyclopedia of Type Strains, Phase IV (KMG-IV): sequencing the most valuable type-strain genomes for metagenomic binning, comparative biology and taxonomic classification.</title>
        <authorList>
            <person name="Goeker M."/>
        </authorList>
    </citation>
    <scope>NUCLEOTIDE SEQUENCE [LARGE SCALE GENOMIC DNA]</scope>
    <source>
        <strain evidence="9 10">DSM 4737</strain>
    </source>
</reference>
<evidence type="ECO:0000256" key="3">
    <source>
        <dbReference type="ARBA" id="ARBA00023133"/>
    </source>
</evidence>
<dbReference type="PANTHER" id="PTHR11108">
    <property type="entry name" value="FERROCHELATASE"/>
    <property type="match status" value="1"/>
</dbReference>
<evidence type="ECO:0000256" key="6">
    <source>
        <dbReference type="ARBA" id="ARBA00024536"/>
    </source>
</evidence>
<dbReference type="EMBL" id="JACHOR010000001">
    <property type="protein sequence ID" value="MBB5745266.1"/>
    <property type="molecule type" value="Genomic_DNA"/>
</dbReference>
<dbReference type="PANTHER" id="PTHR11108:SF1">
    <property type="entry name" value="FERROCHELATASE, MITOCHONDRIAL"/>
    <property type="match status" value="1"/>
</dbReference>
<comment type="catalytic activity">
    <reaction evidence="7 8">
        <text>heme b + 2 H(+) = protoporphyrin IX + Fe(2+)</text>
        <dbReference type="Rhea" id="RHEA:22584"/>
        <dbReference type="ChEBI" id="CHEBI:15378"/>
        <dbReference type="ChEBI" id="CHEBI:29033"/>
        <dbReference type="ChEBI" id="CHEBI:57306"/>
        <dbReference type="ChEBI" id="CHEBI:60344"/>
        <dbReference type="EC" id="4.98.1.1"/>
    </reaction>
</comment>
<dbReference type="NCBIfam" id="TIGR00109">
    <property type="entry name" value="hemH"/>
    <property type="match status" value="1"/>
</dbReference>
<evidence type="ECO:0000256" key="5">
    <source>
        <dbReference type="ARBA" id="ARBA00023244"/>
    </source>
</evidence>
<dbReference type="GO" id="GO:0004325">
    <property type="term" value="F:ferrochelatase activity"/>
    <property type="evidence" value="ECO:0007669"/>
    <property type="project" value="UniProtKB-UniRule"/>
</dbReference>
<comment type="pathway">
    <text evidence="7 8">Porphyrin-containing compound metabolism; protoheme biosynthesis; protoheme from protoporphyrin-IX: step 1/1.</text>
</comment>
<sequence>MSHHAAPSPVGRRIAVVLFNLGGPDDQATVKPFLFNLFNDPAIIGLPGLFRTPLANLISSRREASAQANYALMGTDYNGGSPLLPETRKQTDALDARLAEALPGDTVRSFIAMRYWHPLTEEAATDVAAFAPDEIVVLPLYPQFSTTTTRSSLRAWNKAYRGPGRSRVVCCYPQADGWVEAQAQLIRKGLAEIGDHPVRVLFSAHGIPEKLVTKDGDPYQEQVEATVAAVAVRAGLKDHALCYQSRVGPLKWLGPSTPEAIDQAAEDKVGVLIVPIAFVSEHIETLVELDQEYAELAEEKGVHPYVRVPAVGTAEPFIATLSDAVVDALGRDGIRPYGPGCQGRWKACPCQNPRMAA</sequence>
<comment type="similarity">
    <text evidence="1 7 8">Belongs to the ferrochelatase family.</text>
</comment>
<proteinExistence type="inferred from homology"/>
<dbReference type="CDD" id="cd03411">
    <property type="entry name" value="Ferrochelatase_N"/>
    <property type="match status" value="1"/>
</dbReference>
<dbReference type="Pfam" id="PF00762">
    <property type="entry name" value="Ferrochelatase"/>
    <property type="match status" value="1"/>
</dbReference>
<accession>A0A7W9CGV4</accession>
<dbReference type="PROSITE" id="PS00534">
    <property type="entry name" value="FERROCHELATASE"/>
    <property type="match status" value="1"/>
</dbReference>
<dbReference type="GO" id="GO:0046872">
    <property type="term" value="F:metal ion binding"/>
    <property type="evidence" value="ECO:0007669"/>
    <property type="project" value="UniProtKB-KW"/>
</dbReference>